<evidence type="ECO:0000313" key="4">
    <source>
        <dbReference type="Proteomes" id="UP001499974"/>
    </source>
</evidence>
<dbReference type="Gene3D" id="1.10.30.50">
    <property type="match status" value="1"/>
</dbReference>
<accession>A0ABP8Y3T0</accession>
<keyword evidence="3" id="KW-0540">Nuclease</keyword>
<sequence>MFDVQKPLVASAVQAFARGLASPDRGLDDASRIDLIRELETLKCAAEAAQAVLSAAFDASQRAAQASQGVPAARQGRGVAAQIALARRESPHRGQQHLGLAKVLTTELPHTMAAFRAGRVTEWRATLVARETACLSREDRMTVDAEIAGNAQRFEAMGDGELVSEARTIAYRLDPESVVRRRSRAENDRRVSLRPAPDVMSQLSALLPVKDGVAVYAVLSREADRLRAAGDHRGRGQIMADTLVRRVLSTAPATDTRPAVMINLVVSDRVLLGGGDDPAYVEGYGPIPADLARQLAGTTRAWVRRLYATPETGRLVAMDSTSRLMPAQLARMIRLRDQRCRTRWCDAPVRHSDHVTAVAEGGPTNEPNGQGLCEACNHAKQASGWRARPSPGARHAVETTTPTGHTYTSMAPALVRTRFIESGPGLWTLVA</sequence>
<dbReference type="InterPro" id="IPR003870">
    <property type="entry name" value="DUF222"/>
</dbReference>
<organism evidence="3 4">
    <name type="scientific">Nocardioides conyzicola</name>
    <dbReference type="NCBI Taxonomy" id="1651781"/>
    <lineage>
        <taxon>Bacteria</taxon>
        <taxon>Bacillati</taxon>
        <taxon>Actinomycetota</taxon>
        <taxon>Actinomycetes</taxon>
        <taxon>Propionibacteriales</taxon>
        <taxon>Nocardioidaceae</taxon>
        <taxon>Nocardioides</taxon>
    </lineage>
</organism>
<evidence type="ECO:0000256" key="1">
    <source>
        <dbReference type="SAM" id="MobiDB-lite"/>
    </source>
</evidence>
<dbReference type="Proteomes" id="UP001499974">
    <property type="component" value="Unassembled WGS sequence"/>
</dbReference>
<dbReference type="CDD" id="cd00085">
    <property type="entry name" value="HNHc"/>
    <property type="match status" value="1"/>
</dbReference>
<keyword evidence="3" id="KW-0378">Hydrolase</keyword>
<gene>
    <name evidence="3" type="ORF">GCM10023349_46140</name>
</gene>
<evidence type="ECO:0000259" key="2">
    <source>
        <dbReference type="Pfam" id="PF02720"/>
    </source>
</evidence>
<keyword evidence="4" id="KW-1185">Reference proteome</keyword>
<keyword evidence="3" id="KW-0255">Endonuclease</keyword>
<feature type="region of interest" description="Disordered" evidence="1">
    <location>
        <begin position="384"/>
        <end position="404"/>
    </location>
</feature>
<feature type="domain" description="DUF222" evidence="2">
    <location>
        <begin position="44"/>
        <end position="337"/>
    </location>
</feature>
<proteinExistence type="predicted"/>
<comment type="caution">
    <text evidence="3">The sequence shown here is derived from an EMBL/GenBank/DDBJ whole genome shotgun (WGS) entry which is preliminary data.</text>
</comment>
<dbReference type="InterPro" id="IPR003615">
    <property type="entry name" value="HNH_nuc"/>
</dbReference>
<dbReference type="Pfam" id="PF02720">
    <property type="entry name" value="DUF222"/>
    <property type="match status" value="1"/>
</dbReference>
<evidence type="ECO:0000313" key="3">
    <source>
        <dbReference type="EMBL" id="GAA4720735.1"/>
    </source>
</evidence>
<dbReference type="GO" id="GO:0004519">
    <property type="term" value="F:endonuclease activity"/>
    <property type="evidence" value="ECO:0007669"/>
    <property type="project" value="UniProtKB-KW"/>
</dbReference>
<dbReference type="RefSeq" id="WP_345524120.1">
    <property type="nucleotide sequence ID" value="NZ_BAABKM010000005.1"/>
</dbReference>
<name>A0ABP8Y3T0_9ACTN</name>
<reference evidence="4" key="1">
    <citation type="journal article" date="2019" name="Int. J. Syst. Evol. Microbiol.">
        <title>The Global Catalogue of Microorganisms (GCM) 10K type strain sequencing project: providing services to taxonomists for standard genome sequencing and annotation.</title>
        <authorList>
            <consortium name="The Broad Institute Genomics Platform"/>
            <consortium name="The Broad Institute Genome Sequencing Center for Infectious Disease"/>
            <person name="Wu L."/>
            <person name="Ma J."/>
        </authorList>
    </citation>
    <scope>NUCLEOTIDE SEQUENCE [LARGE SCALE GENOMIC DNA]</scope>
    <source>
        <strain evidence="4">JCM 18531</strain>
    </source>
</reference>
<dbReference type="EMBL" id="BAABKM010000005">
    <property type="protein sequence ID" value="GAA4720735.1"/>
    <property type="molecule type" value="Genomic_DNA"/>
</dbReference>
<protein>
    <submittedName>
        <fullName evidence="3">HNH endonuclease signature motif containing protein</fullName>
    </submittedName>
</protein>